<protein>
    <submittedName>
        <fullName evidence="2">Uncharacterized protein</fullName>
    </submittedName>
</protein>
<dbReference type="VEuPathDB" id="HostDB:GeneID_118673384"/>
<proteinExistence type="predicted"/>
<comment type="caution">
    <text evidence="2">The sequence shown here is derived from an EMBL/GenBank/DDBJ whole genome shotgun (WGS) entry which is preliminary data.</text>
</comment>
<evidence type="ECO:0000313" key="2">
    <source>
        <dbReference type="EMBL" id="KAF6360112.1"/>
    </source>
</evidence>
<dbReference type="GO" id="GO:0005829">
    <property type="term" value="C:cytosol"/>
    <property type="evidence" value="ECO:0007669"/>
    <property type="project" value="TreeGrafter"/>
</dbReference>
<dbReference type="AlphaFoldDB" id="A0A7J7YDS6"/>
<name>A0A7J7YDS6_MYOMY</name>
<dbReference type="InterPro" id="IPR040185">
    <property type="entry name" value="Far11/STRP"/>
</dbReference>
<keyword evidence="3" id="KW-1185">Reference proteome</keyword>
<dbReference type="GO" id="GO:0007010">
    <property type="term" value="P:cytoskeleton organization"/>
    <property type="evidence" value="ECO:0007669"/>
    <property type="project" value="TreeGrafter"/>
</dbReference>
<dbReference type="PANTHER" id="PTHR13239">
    <property type="entry name" value="PROTEIN REQUIRED FOR HYPHAL ANASTOMOSIS HAM-2"/>
    <property type="match status" value="1"/>
</dbReference>
<reference evidence="2 3" key="1">
    <citation type="journal article" date="2020" name="Nature">
        <title>Six reference-quality genomes reveal evolution of bat adaptations.</title>
        <authorList>
            <person name="Jebb D."/>
            <person name="Huang Z."/>
            <person name="Pippel M."/>
            <person name="Hughes G.M."/>
            <person name="Lavrichenko K."/>
            <person name="Devanna P."/>
            <person name="Winkler S."/>
            <person name="Jermiin L.S."/>
            <person name="Skirmuntt E.C."/>
            <person name="Katzourakis A."/>
            <person name="Burkitt-Gray L."/>
            <person name="Ray D.A."/>
            <person name="Sullivan K.A.M."/>
            <person name="Roscito J.G."/>
            <person name="Kirilenko B.M."/>
            <person name="Davalos L.M."/>
            <person name="Corthals A.P."/>
            <person name="Power M.L."/>
            <person name="Jones G."/>
            <person name="Ransome R.D."/>
            <person name="Dechmann D.K.N."/>
            <person name="Locatelli A.G."/>
            <person name="Puechmaille S.J."/>
            <person name="Fedrigo O."/>
            <person name="Jarvis E.D."/>
            <person name="Hiller M."/>
            <person name="Vernes S.C."/>
            <person name="Myers E.W."/>
            <person name="Teeling E.C."/>
        </authorList>
    </citation>
    <scope>NUCLEOTIDE SEQUENCE [LARGE SCALE GENOMIC DNA]</scope>
    <source>
        <strain evidence="2">MMyoMyo1</strain>
        <tissue evidence="2">Flight muscle</tissue>
    </source>
</reference>
<dbReference type="Proteomes" id="UP000527355">
    <property type="component" value="Unassembled WGS sequence"/>
</dbReference>
<dbReference type="PANTHER" id="PTHR13239:SF7">
    <property type="entry name" value="STRIATIN-INTERACTING PROTEIN 1"/>
    <property type="match status" value="1"/>
</dbReference>
<feature type="region of interest" description="Disordered" evidence="1">
    <location>
        <begin position="147"/>
        <end position="174"/>
    </location>
</feature>
<evidence type="ECO:0000313" key="3">
    <source>
        <dbReference type="Proteomes" id="UP000527355"/>
    </source>
</evidence>
<dbReference type="EMBL" id="JABWUV010000004">
    <property type="protein sequence ID" value="KAF6360112.1"/>
    <property type="molecule type" value="Genomic_DNA"/>
</dbReference>
<gene>
    <name evidence="2" type="ORF">mMyoMyo1_011070</name>
</gene>
<evidence type="ECO:0000256" key="1">
    <source>
        <dbReference type="SAM" id="MobiDB-lite"/>
    </source>
</evidence>
<sequence>MRLLDGLEVTAREKRLKVTRAILYVAQGTFREGGGGGAVLDAPQCLPAPGGGHVPCAGAAAYHGNRQQRRLRRVVRKLAVSPADSTDLRVLFNIMHLIVETAHQACEGDKAKWRTVRQTFRAELGSPLYNKEPFAIVLFGLDPYKADDSREEEEENDDDNSLEGETFPFERNKGNDLDAPPWDFQAEECALRANIKRFNARRYDPAHSNPDFLSVYNCLQSVLGQWVDLPEDFQMNYDLWLEREVFSKRISWEELLQ</sequence>
<accession>A0A7J7YDS6</accession>
<organism evidence="2 3">
    <name type="scientific">Myotis myotis</name>
    <name type="common">Greater mouse-eared bat</name>
    <name type="synonym">Vespertilio myotis</name>
    <dbReference type="NCBI Taxonomy" id="51298"/>
    <lineage>
        <taxon>Eukaryota</taxon>
        <taxon>Metazoa</taxon>
        <taxon>Chordata</taxon>
        <taxon>Craniata</taxon>
        <taxon>Vertebrata</taxon>
        <taxon>Euteleostomi</taxon>
        <taxon>Mammalia</taxon>
        <taxon>Eutheria</taxon>
        <taxon>Laurasiatheria</taxon>
        <taxon>Chiroptera</taxon>
        <taxon>Yangochiroptera</taxon>
        <taxon>Vespertilionidae</taxon>
        <taxon>Myotis</taxon>
    </lineage>
</organism>
<feature type="compositionally biased region" description="Acidic residues" evidence="1">
    <location>
        <begin position="149"/>
        <end position="162"/>
    </location>
</feature>